<feature type="non-terminal residue" evidence="2">
    <location>
        <position position="1"/>
    </location>
</feature>
<gene>
    <name evidence="2" type="ORF">L9Z73_23235</name>
</gene>
<dbReference type="RefSeq" id="WP_282598729.1">
    <property type="nucleotide sequence ID" value="NZ_JAKNRV010000304.1"/>
</dbReference>
<dbReference type="Pfam" id="PF02954">
    <property type="entry name" value="HTH_8"/>
    <property type="match status" value="1"/>
</dbReference>
<feature type="domain" description="DNA binding HTH" evidence="1">
    <location>
        <begin position="44"/>
        <end position="70"/>
    </location>
</feature>
<dbReference type="Gene3D" id="1.10.10.60">
    <property type="entry name" value="Homeodomain-like"/>
    <property type="match status" value="1"/>
</dbReference>
<organism evidence="2 3">
    <name type="scientific">Pseudomonas emilianonis</name>
    <dbReference type="NCBI Taxonomy" id="2915812"/>
    <lineage>
        <taxon>Bacteria</taxon>
        <taxon>Pseudomonadati</taxon>
        <taxon>Pseudomonadota</taxon>
        <taxon>Gammaproteobacteria</taxon>
        <taxon>Pseudomonadales</taxon>
        <taxon>Pseudomonadaceae</taxon>
        <taxon>Pseudomonas</taxon>
    </lineage>
</organism>
<keyword evidence="3" id="KW-1185">Reference proteome</keyword>
<reference evidence="2 3" key="1">
    <citation type="submission" date="2022-02" db="EMBL/GenBank/DDBJ databases">
        <title>Comparative genomics of the first Antarctic Pseudomonas spp. capable of biotransforming 2,4,6-Trinitrotoluene.</title>
        <authorList>
            <person name="Cabrera M.A."/>
            <person name="Marquez S.L."/>
            <person name="Perez-Donoso J.M."/>
        </authorList>
    </citation>
    <scope>NUCLEOTIDE SEQUENCE [LARGE SCALE GENOMIC DNA]</scope>
    <source>
        <strain evidence="2 3">TNT11</strain>
    </source>
</reference>
<evidence type="ECO:0000313" key="3">
    <source>
        <dbReference type="Proteomes" id="UP001317085"/>
    </source>
</evidence>
<dbReference type="EMBL" id="JAKNRV010000304">
    <property type="protein sequence ID" value="MCK1787155.1"/>
    <property type="molecule type" value="Genomic_DNA"/>
</dbReference>
<sequence length="79" mass="8563">ICLEPHALGLDAAVVAVERALPASSIESFQPLAVAVDECQRWNIRHALEHCAGNWASAARLLGVDASNLHKLARRLKLK</sequence>
<name>A0ABT0EN53_9PSED</name>
<dbReference type="SUPFAM" id="SSF46689">
    <property type="entry name" value="Homeodomain-like"/>
    <property type="match status" value="1"/>
</dbReference>
<accession>A0ABT0EN53</accession>
<evidence type="ECO:0000313" key="2">
    <source>
        <dbReference type="EMBL" id="MCK1787155.1"/>
    </source>
</evidence>
<dbReference type="PRINTS" id="PR01590">
    <property type="entry name" value="HTHFIS"/>
</dbReference>
<proteinExistence type="predicted"/>
<dbReference type="Proteomes" id="UP001317085">
    <property type="component" value="Unassembled WGS sequence"/>
</dbReference>
<dbReference type="InterPro" id="IPR002197">
    <property type="entry name" value="HTH_Fis"/>
</dbReference>
<comment type="caution">
    <text evidence="2">The sequence shown here is derived from an EMBL/GenBank/DDBJ whole genome shotgun (WGS) entry which is preliminary data.</text>
</comment>
<evidence type="ECO:0000259" key="1">
    <source>
        <dbReference type="Pfam" id="PF02954"/>
    </source>
</evidence>
<dbReference type="InterPro" id="IPR009057">
    <property type="entry name" value="Homeodomain-like_sf"/>
</dbReference>
<protein>
    <submittedName>
        <fullName evidence="2">Nitric oxide reductase transcriptional regulator NorR</fullName>
    </submittedName>
</protein>